<evidence type="ECO:0000313" key="2">
    <source>
        <dbReference type="Proteomes" id="UP000002624"/>
    </source>
</evidence>
<dbReference type="HOGENOM" id="CLU_2096177_0_0_1"/>
<evidence type="ECO:0000313" key="1">
    <source>
        <dbReference type="EMBL" id="EER38438.1"/>
    </source>
</evidence>
<gene>
    <name evidence="1" type="ORF">HCDG_07307</name>
</gene>
<proteinExistence type="predicted"/>
<accession>C6HMJ1</accession>
<dbReference type="Proteomes" id="UP000002624">
    <property type="component" value="Unassembled WGS sequence"/>
</dbReference>
<dbReference type="VEuPathDB" id="FungiDB:HCDG_07307"/>
<name>C6HMJ1_AJECH</name>
<dbReference type="EMBL" id="GG692431">
    <property type="protein sequence ID" value="EER38438.1"/>
    <property type="molecule type" value="Genomic_DNA"/>
</dbReference>
<organism evidence="1 2">
    <name type="scientific">Ajellomyces capsulatus (strain H143)</name>
    <name type="common">Darling's disease fungus</name>
    <name type="synonym">Histoplasma capsulatum</name>
    <dbReference type="NCBI Taxonomy" id="544712"/>
    <lineage>
        <taxon>Eukaryota</taxon>
        <taxon>Fungi</taxon>
        <taxon>Dikarya</taxon>
        <taxon>Ascomycota</taxon>
        <taxon>Pezizomycotina</taxon>
        <taxon>Eurotiomycetes</taxon>
        <taxon>Eurotiomycetidae</taxon>
        <taxon>Onygenales</taxon>
        <taxon>Ajellomycetaceae</taxon>
        <taxon>Histoplasma</taxon>
    </lineage>
</organism>
<reference evidence="2" key="1">
    <citation type="submission" date="2009-05" db="EMBL/GenBank/DDBJ databases">
        <title>The genome sequence of Ajellomyces capsulatus strain H143.</title>
        <authorList>
            <person name="Champion M."/>
            <person name="Cuomo C.A."/>
            <person name="Ma L.-J."/>
            <person name="Henn M.R."/>
            <person name="Sil A."/>
            <person name="Goldman B."/>
            <person name="Young S.K."/>
            <person name="Kodira C.D."/>
            <person name="Zeng Q."/>
            <person name="Koehrsen M."/>
            <person name="Alvarado L."/>
            <person name="Berlin A.M."/>
            <person name="Borenstein D."/>
            <person name="Chen Z."/>
            <person name="Engels R."/>
            <person name="Freedman E."/>
            <person name="Gellesch M."/>
            <person name="Goldberg J."/>
            <person name="Griggs A."/>
            <person name="Gujja S."/>
            <person name="Heiman D.I."/>
            <person name="Hepburn T.A."/>
            <person name="Howarth C."/>
            <person name="Jen D."/>
            <person name="Larson L."/>
            <person name="Lewis B."/>
            <person name="Mehta T."/>
            <person name="Park D."/>
            <person name="Pearson M."/>
            <person name="Roberts A."/>
            <person name="Saif S."/>
            <person name="Shea T.D."/>
            <person name="Shenoy N."/>
            <person name="Sisk P."/>
            <person name="Stolte C."/>
            <person name="Sykes S."/>
            <person name="Walk T."/>
            <person name="White J."/>
            <person name="Yandava C."/>
            <person name="Klein B."/>
            <person name="McEwen J.G."/>
            <person name="Puccia R."/>
            <person name="Goldman G.H."/>
            <person name="Felipe M.S."/>
            <person name="Nino-Vega G."/>
            <person name="San-Blas G."/>
            <person name="Taylor J.W."/>
            <person name="Mendoza L."/>
            <person name="Galagan J.E."/>
            <person name="Nusbaum C."/>
            <person name="Birren B.W."/>
        </authorList>
    </citation>
    <scope>NUCLEOTIDE SEQUENCE [LARGE SCALE GENOMIC DNA]</scope>
    <source>
        <strain evidence="2">H143</strain>
    </source>
</reference>
<protein>
    <submittedName>
        <fullName evidence="1">Uncharacterized protein</fullName>
    </submittedName>
</protein>
<dbReference type="AlphaFoldDB" id="C6HMJ1"/>
<sequence length="125" mass="13392">MPAKSASPGMSRTCLKLPLVGRMNSLTGFWESVLGLSHMSKPEVSECWKRDSFVGDSPKDDGCECSGRRVIAVPSMGNVSITSGFEPVAPNRCAWSLAMLIGSDSPAANQVARRWSATINTLDKC</sequence>